<dbReference type="PROSITE" id="PS51379">
    <property type="entry name" value="4FE4S_FER_2"/>
    <property type="match status" value="1"/>
</dbReference>
<keyword evidence="6" id="KW-0411">Iron-sulfur</keyword>
<dbReference type="RefSeq" id="WP_014795828.1">
    <property type="nucleotide sequence ID" value="NC_018017.1"/>
</dbReference>
<evidence type="ECO:0000259" key="8">
    <source>
        <dbReference type="PROSITE" id="PS51379"/>
    </source>
</evidence>
<dbReference type="PANTHER" id="PTHR30002">
    <property type="entry name" value="EPOXYQUEUOSINE REDUCTASE"/>
    <property type="match status" value="1"/>
</dbReference>
<accession>I4AEH2</accession>
<keyword evidence="3" id="KW-0479">Metal-binding</keyword>
<feature type="domain" description="4Fe-4S ferredoxin-type" evidence="8">
    <location>
        <begin position="284"/>
        <end position="314"/>
    </location>
</feature>
<evidence type="ECO:0000256" key="2">
    <source>
        <dbReference type="ARBA" id="ARBA00022485"/>
    </source>
</evidence>
<comment type="subcellular location">
    <subcellularLocation>
        <location evidence="1">Cell envelope</location>
    </subcellularLocation>
</comment>
<dbReference type="Proteomes" id="UP000006053">
    <property type="component" value="Chromosome"/>
</dbReference>
<keyword evidence="2" id="KW-0004">4Fe-4S</keyword>
<proteinExistence type="predicted"/>
<evidence type="ECO:0000313" key="9">
    <source>
        <dbReference type="EMBL" id="AFM02357.1"/>
    </source>
</evidence>
<dbReference type="Gene3D" id="3.30.70.20">
    <property type="match status" value="1"/>
</dbReference>
<dbReference type="SUPFAM" id="SSF54862">
    <property type="entry name" value="4Fe-4S ferredoxins"/>
    <property type="match status" value="1"/>
</dbReference>
<protein>
    <submittedName>
        <fullName evidence="9">Reductive dehalogenase</fullName>
    </submittedName>
</protein>
<reference evidence="9 10" key="2">
    <citation type="journal article" date="2015" name="J. Bacteriol.">
        <title>Genomic, proteomic, and biochemical analysis of the organohalide respiratory pathway in Desulfitobacterium dehalogenans.</title>
        <authorList>
            <person name="Kruse T."/>
            <person name="van de Pas B.A."/>
            <person name="Atteia A."/>
            <person name="Krab K."/>
            <person name="Hagen W.R."/>
            <person name="Goodwin L."/>
            <person name="Chain P."/>
            <person name="Boeren S."/>
            <person name="Maphosa F."/>
            <person name="Schraa G."/>
            <person name="de Vos W.M."/>
            <person name="van der Oost J."/>
            <person name="Smidt H."/>
            <person name="Stams A.J."/>
        </authorList>
    </citation>
    <scope>NUCLEOTIDE SEQUENCE [LARGE SCALE GENOMIC DNA]</scope>
    <source>
        <strain evidence="10">ATCC 51507 / DSM 9161 / JW/IU-DC1</strain>
    </source>
</reference>
<evidence type="ECO:0000256" key="3">
    <source>
        <dbReference type="ARBA" id="ARBA00022723"/>
    </source>
</evidence>
<reference evidence="10" key="1">
    <citation type="submission" date="2012-06" db="EMBL/GenBank/DDBJ databases">
        <title>Complete sequence of Desulfitobacterium dehalogenans ATCC 51507.</title>
        <authorList>
            <person name="Lucas S."/>
            <person name="Han J."/>
            <person name="Lapidus A."/>
            <person name="Cheng J.-F."/>
            <person name="Goodwin L."/>
            <person name="Pitluck S."/>
            <person name="Peters L."/>
            <person name="Ovchinnikova G."/>
            <person name="Teshima H."/>
            <person name="Detter J.C."/>
            <person name="Han C."/>
            <person name="Tapia R."/>
            <person name="Land M."/>
            <person name="Hauser L."/>
            <person name="Kyrpides N."/>
            <person name="Ivanova N."/>
            <person name="Pagani I."/>
            <person name="Kruse T."/>
            <person name="de Vos W.M."/>
            <person name="Smidt H."/>
            <person name="Woyke T."/>
        </authorList>
    </citation>
    <scope>NUCLEOTIDE SEQUENCE [LARGE SCALE GENOMIC DNA]</scope>
    <source>
        <strain evidence="10">ATCC 51507 / DSM 9161 / JW/IU-DC1</strain>
    </source>
</reference>
<dbReference type="InterPro" id="IPR017900">
    <property type="entry name" value="4Fe4S_Fe_S_CS"/>
</dbReference>
<evidence type="ECO:0000256" key="4">
    <source>
        <dbReference type="ARBA" id="ARBA00022729"/>
    </source>
</evidence>
<dbReference type="NCBIfam" id="TIGR02486">
    <property type="entry name" value="RDH"/>
    <property type="match status" value="1"/>
</dbReference>
<evidence type="ECO:0000256" key="6">
    <source>
        <dbReference type="ARBA" id="ARBA00023014"/>
    </source>
</evidence>
<dbReference type="EMBL" id="CP003348">
    <property type="protein sequence ID" value="AFM02357.1"/>
    <property type="molecule type" value="Genomic_DNA"/>
</dbReference>
<keyword evidence="7" id="KW-0472">Membrane</keyword>
<dbReference type="GO" id="GO:0030313">
    <property type="term" value="C:cell envelope"/>
    <property type="evidence" value="ECO:0007669"/>
    <property type="project" value="UniProtKB-SubCell"/>
</dbReference>
<dbReference type="InterPro" id="IPR017896">
    <property type="entry name" value="4Fe4S_Fe-S-bd"/>
</dbReference>
<evidence type="ECO:0000256" key="7">
    <source>
        <dbReference type="ARBA" id="ARBA00023136"/>
    </source>
</evidence>
<dbReference type="OrthoDB" id="1809357at2"/>
<dbReference type="HOGENOM" id="CLU_036586_2_0_9"/>
<dbReference type="GO" id="GO:0052693">
    <property type="term" value="F:epoxyqueuosine reductase activity"/>
    <property type="evidence" value="ECO:0007669"/>
    <property type="project" value="TreeGrafter"/>
</dbReference>
<evidence type="ECO:0000256" key="1">
    <source>
        <dbReference type="ARBA" id="ARBA00004196"/>
    </source>
</evidence>
<dbReference type="PANTHER" id="PTHR30002:SF4">
    <property type="entry name" value="EPOXYQUEUOSINE REDUCTASE"/>
    <property type="match status" value="1"/>
</dbReference>
<dbReference type="KEGG" id="ddh:Desde_4096"/>
<name>I4AEH2_DESDJ</name>
<dbReference type="GO" id="GO:0008616">
    <property type="term" value="P:tRNA queuosine(34) biosynthetic process"/>
    <property type="evidence" value="ECO:0007669"/>
    <property type="project" value="InterPro"/>
</dbReference>
<dbReference type="AlphaFoldDB" id="I4AEH2"/>
<evidence type="ECO:0000256" key="5">
    <source>
        <dbReference type="ARBA" id="ARBA00023004"/>
    </source>
</evidence>
<keyword evidence="5" id="KW-0408">Iron</keyword>
<dbReference type="GO" id="GO:0046872">
    <property type="term" value="F:metal ion binding"/>
    <property type="evidence" value="ECO:0007669"/>
    <property type="project" value="UniProtKB-KW"/>
</dbReference>
<dbReference type="eggNOG" id="COG1600">
    <property type="taxonomic scope" value="Bacteria"/>
</dbReference>
<sequence>MRIQRLNTSAAELHEIDQNYSRYNQKHNIFIRLFWDEEIKRLEHARQKNAEQYSKDNKPGYSKFDKAFLAGTMNFMREKIVQNIHICDQEFNAWNGEKGTKEEGMDIFTLTKAIKKAAKMYGACAVGIAPLDRRWVYSHWYDLQTRQSYPIQFSDEAPEYNRIQEPTLLENKVRVIPASMKTAIVMLFEMDPGCLKYSPTLLPYANGRFVYSEMCLTTNSLAGLIRELGYNAIPSVNCTALNIPLAIDAGLGQIGRNGKLINPYLGTRIRIAKVITDLPLDCDQPIDFGVNEFCEACRKCARKCPAGAIPSDSKVCSGMDELSNDGYLRWAIDHKKCFCYWSECGTNCNICITVCSYNRGYKWTKSILNSSKESSTLVDNLLDSLDDCGPDVFDPEASFWLNS</sequence>
<dbReference type="InterPro" id="IPR004453">
    <property type="entry name" value="QueG"/>
</dbReference>
<dbReference type="GO" id="GO:0051539">
    <property type="term" value="F:4 iron, 4 sulfur cluster binding"/>
    <property type="evidence" value="ECO:0007669"/>
    <property type="project" value="UniProtKB-KW"/>
</dbReference>
<keyword evidence="4" id="KW-0732">Signal</keyword>
<organism evidence="9 10">
    <name type="scientific">Desulfitobacterium dehalogenans (strain ATCC 51507 / DSM 9161 / JW/IU-DC1)</name>
    <dbReference type="NCBI Taxonomy" id="756499"/>
    <lineage>
        <taxon>Bacteria</taxon>
        <taxon>Bacillati</taxon>
        <taxon>Bacillota</taxon>
        <taxon>Clostridia</taxon>
        <taxon>Eubacteriales</taxon>
        <taxon>Desulfitobacteriaceae</taxon>
        <taxon>Desulfitobacterium</taxon>
    </lineage>
</organism>
<dbReference type="STRING" id="756499.Desde_4096"/>
<keyword evidence="10" id="KW-1185">Reference proteome</keyword>
<dbReference type="PROSITE" id="PS00198">
    <property type="entry name" value="4FE4S_FER_1"/>
    <property type="match status" value="1"/>
</dbReference>
<dbReference type="InterPro" id="IPR012832">
    <property type="entry name" value="RDH"/>
</dbReference>
<gene>
    <name evidence="9" type="ordered locus">Desde_4096</name>
</gene>
<evidence type="ECO:0000313" key="10">
    <source>
        <dbReference type="Proteomes" id="UP000006053"/>
    </source>
</evidence>